<accession>A0A9N9I7C4</accession>
<dbReference type="Proteomes" id="UP000789375">
    <property type="component" value="Unassembled WGS sequence"/>
</dbReference>
<dbReference type="EMBL" id="CAJVPP010014121">
    <property type="protein sequence ID" value="CAG8723162.1"/>
    <property type="molecule type" value="Genomic_DNA"/>
</dbReference>
<feature type="non-terminal residue" evidence="1">
    <location>
        <position position="1"/>
    </location>
</feature>
<gene>
    <name evidence="1" type="ORF">FMOSSE_LOCUS15145</name>
</gene>
<sequence length="78" mass="9178">ITVTIKLSWRTIKFGLKKLRSRAGNDIIKSKHRAREFIPPKFHFKQKPKSIDFTNGERSYTLGRRDIYSCTRVILKNA</sequence>
<organism evidence="1 2">
    <name type="scientific">Funneliformis mosseae</name>
    <name type="common">Endomycorrhizal fungus</name>
    <name type="synonym">Glomus mosseae</name>
    <dbReference type="NCBI Taxonomy" id="27381"/>
    <lineage>
        <taxon>Eukaryota</taxon>
        <taxon>Fungi</taxon>
        <taxon>Fungi incertae sedis</taxon>
        <taxon>Mucoromycota</taxon>
        <taxon>Glomeromycotina</taxon>
        <taxon>Glomeromycetes</taxon>
        <taxon>Glomerales</taxon>
        <taxon>Glomeraceae</taxon>
        <taxon>Funneliformis</taxon>
    </lineage>
</organism>
<name>A0A9N9I7C4_FUNMO</name>
<reference evidence="1" key="1">
    <citation type="submission" date="2021-06" db="EMBL/GenBank/DDBJ databases">
        <authorList>
            <person name="Kallberg Y."/>
            <person name="Tangrot J."/>
            <person name="Rosling A."/>
        </authorList>
    </citation>
    <scope>NUCLEOTIDE SEQUENCE</scope>
    <source>
        <strain evidence="1">87-6 pot B 2015</strain>
    </source>
</reference>
<dbReference type="AlphaFoldDB" id="A0A9N9I7C4"/>
<evidence type="ECO:0000313" key="1">
    <source>
        <dbReference type="EMBL" id="CAG8723162.1"/>
    </source>
</evidence>
<protein>
    <submittedName>
        <fullName evidence="1">14100_t:CDS:1</fullName>
    </submittedName>
</protein>
<comment type="caution">
    <text evidence="1">The sequence shown here is derived from an EMBL/GenBank/DDBJ whole genome shotgun (WGS) entry which is preliminary data.</text>
</comment>
<keyword evidence="2" id="KW-1185">Reference proteome</keyword>
<evidence type="ECO:0000313" key="2">
    <source>
        <dbReference type="Proteomes" id="UP000789375"/>
    </source>
</evidence>
<feature type="non-terminal residue" evidence="1">
    <location>
        <position position="78"/>
    </location>
</feature>
<proteinExistence type="predicted"/>